<reference evidence="2" key="2">
    <citation type="journal article" date="2023" name="Science">
        <title>Genomic signatures of disease resistance in endangered staghorn corals.</title>
        <authorList>
            <person name="Vollmer S.V."/>
            <person name="Selwyn J.D."/>
            <person name="Despard B.A."/>
            <person name="Roesel C.L."/>
        </authorList>
    </citation>
    <scope>NUCLEOTIDE SEQUENCE</scope>
    <source>
        <strain evidence="2">K2</strain>
    </source>
</reference>
<dbReference type="EMBL" id="JARQWQ010000133">
    <property type="protein sequence ID" value="KAK2549037.1"/>
    <property type="molecule type" value="Genomic_DNA"/>
</dbReference>
<sequence length="145" mass="16798">MQATWNRQEFILLPHNHRFSQLIAKDEHRKGGHLGVAATVARIWSRFWITNLQRIVKSICFKCVTCRRKFQRLSGQIMSDLPLERLQPSPPFANVGVDFFGPFTIRGEVQKRVMRQFASVRGWPKRIHSDRGTQLVAASKELKEA</sequence>
<gene>
    <name evidence="2" type="ORF">P5673_030666</name>
</gene>
<dbReference type="InterPro" id="IPR041588">
    <property type="entry name" value="Integrase_H2C2"/>
</dbReference>
<comment type="caution">
    <text evidence="2">The sequence shown here is derived from an EMBL/GenBank/DDBJ whole genome shotgun (WGS) entry which is preliminary data.</text>
</comment>
<reference evidence="2" key="1">
    <citation type="journal article" date="2023" name="G3 (Bethesda)">
        <title>Whole genome assembly and annotation of the endangered Caribbean coral Acropora cervicornis.</title>
        <authorList>
            <person name="Selwyn J.D."/>
            <person name="Vollmer S.V."/>
        </authorList>
    </citation>
    <scope>NUCLEOTIDE SEQUENCE</scope>
    <source>
        <strain evidence="2">K2</strain>
    </source>
</reference>
<evidence type="ECO:0000259" key="1">
    <source>
        <dbReference type="Pfam" id="PF17921"/>
    </source>
</evidence>
<evidence type="ECO:0000313" key="3">
    <source>
        <dbReference type="Proteomes" id="UP001249851"/>
    </source>
</evidence>
<dbReference type="Pfam" id="PF17921">
    <property type="entry name" value="Integrase_H2C2"/>
    <property type="match status" value="1"/>
</dbReference>
<feature type="non-terminal residue" evidence="2">
    <location>
        <position position="1"/>
    </location>
</feature>
<accession>A0AAD9PTY2</accession>
<proteinExistence type="predicted"/>
<dbReference type="AlphaFoldDB" id="A0AAD9PTY2"/>
<evidence type="ECO:0000313" key="2">
    <source>
        <dbReference type="EMBL" id="KAK2549037.1"/>
    </source>
</evidence>
<dbReference type="PANTHER" id="PTHR47331">
    <property type="entry name" value="PHD-TYPE DOMAIN-CONTAINING PROTEIN"/>
    <property type="match status" value="1"/>
</dbReference>
<feature type="domain" description="Integrase zinc-binding" evidence="1">
    <location>
        <begin position="18"/>
        <end position="68"/>
    </location>
</feature>
<dbReference type="Proteomes" id="UP001249851">
    <property type="component" value="Unassembled WGS sequence"/>
</dbReference>
<dbReference type="Gene3D" id="1.10.340.70">
    <property type="match status" value="1"/>
</dbReference>
<name>A0AAD9PTY2_ACRCE</name>
<organism evidence="2 3">
    <name type="scientific">Acropora cervicornis</name>
    <name type="common">Staghorn coral</name>
    <dbReference type="NCBI Taxonomy" id="6130"/>
    <lineage>
        <taxon>Eukaryota</taxon>
        <taxon>Metazoa</taxon>
        <taxon>Cnidaria</taxon>
        <taxon>Anthozoa</taxon>
        <taxon>Hexacorallia</taxon>
        <taxon>Scleractinia</taxon>
        <taxon>Astrocoeniina</taxon>
        <taxon>Acroporidae</taxon>
        <taxon>Acropora</taxon>
    </lineage>
</organism>
<protein>
    <recommendedName>
        <fullName evidence="1">Integrase zinc-binding domain-containing protein</fullName>
    </recommendedName>
</protein>
<keyword evidence="3" id="KW-1185">Reference proteome</keyword>